<evidence type="ECO:0000313" key="4">
    <source>
        <dbReference type="Proteomes" id="UP001523262"/>
    </source>
</evidence>
<dbReference type="Gene3D" id="1.20.120.450">
    <property type="entry name" value="dinb family like domain"/>
    <property type="match status" value="1"/>
</dbReference>
<dbReference type="InterPro" id="IPR007837">
    <property type="entry name" value="DinB"/>
</dbReference>
<dbReference type="SUPFAM" id="SSF109854">
    <property type="entry name" value="DinB/YfiT-like putative metalloenzymes"/>
    <property type="match status" value="1"/>
</dbReference>
<reference evidence="3 4" key="1">
    <citation type="submission" date="2022-06" db="EMBL/GenBank/DDBJ databases">
        <authorList>
            <person name="Jeon C.O."/>
        </authorList>
    </citation>
    <scope>NUCLEOTIDE SEQUENCE [LARGE SCALE GENOMIC DNA]</scope>
    <source>
        <strain evidence="3 4">KCTC 13943</strain>
    </source>
</reference>
<dbReference type="InterPro" id="IPR034660">
    <property type="entry name" value="DinB/YfiT-like"/>
</dbReference>
<proteinExistence type="inferred from homology"/>
<organism evidence="3 4">
    <name type="scientific">Neobacillus pocheonensis</name>
    <dbReference type="NCBI Taxonomy" id="363869"/>
    <lineage>
        <taxon>Bacteria</taxon>
        <taxon>Bacillati</taxon>
        <taxon>Bacillota</taxon>
        <taxon>Bacilli</taxon>
        <taxon>Bacillales</taxon>
        <taxon>Bacillaceae</taxon>
        <taxon>Neobacillus</taxon>
    </lineage>
</organism>
<name>A0ABT0WFM7_9BACI</name>
<evidence type="ECO:0000256" key="2">
    <source>
        <dbReference type="ARBA" id="ARBA00022723"/>
    </source>
</evidence>
<dbReference type="EMBL" id="JAMQCR010000002">
    <property type="protein sequence ID" value="MCM2534324.1"/>
    <property type="molecule type" value="Genomic_DNA"/>
</dbReference>
<evidence type="ECO:0000313" key="3">
    <source>
        <dbReference type="EMBL" id="MCM2534324.1"/>
    </source>
</evidence>
<dbReference type="Proteomes" id="UP001523262">
    <property type="component" value="Unassembled WGS sequence"/>
</dbReference>
<evidence type="ECO:0000256" key="1">
    <source>
        <dbReference type="ARBA" id="ARBA00008635"/>
    </source>
</evidence>
<accession>A0ABT0WFM7</accession>
<dbReference type="Pfam" id="PF05163">
    <property type="entry name" value="DinB"/>
    <property type="match status" value="1"/>
</dbReference>
<comment type="similarity">
    <text evidence="1">Belongs to the DinB family.</text>
</comment>
<keyword evidence="2" id="KW-0479">Metal-binding</keyword>
<gene>
    <name evidence="3" type="ORF">NDK43_20665</name>
</gene>
<sequence length="169" mass="18885">MFLTIDGFVKAWEFESTSTQKMLDVLTDESLKQSVKPNDRTLGGIAWHIVTALQSFMGQTGLTFEAPSHHATVPTTANEIADTYRQASQSLIKAIKTQWTDETLTESCNMFGQFEWAKGFSLSILINHQIHHRGQMTILLRQANLIVPGVYGPAKEEWSQMGMEAPAIL</sequence>
<protein>
    <submittedName>
        <fullName evidence="3">DinB family protein</fullName>
    </submittedName>
</protein>
<keyword evidence="4" id="KW-1185">Reference proteome</keyword>
<comment type="caution">
    <text evidence="3">The sequence shown here is derived from an EMBL/GenBank/DDBJ whole genome shotgun (WGS) entry which is preliminary data.</text>
</comment>